<evidence type="ECO:0000313" key="2">
    <source>
        <dbReference type="EMBL" id="VDK63691.1"/>
    </source>
</evidence>
<reference evidence="2 3" key="2">
    <citation type="submission" date="2018-11" db="EMBL/GenBank/DDBJ databases">
        <authorList>
            <consortium name="Pathogen Informatics"/>
        </authorList>
    </citation>
    <scope>NUCLEOTIDE SEQUENCE [LARGE SCALE GENOMIC DNA]</scope>
</reference>
<feature type="region of interest" description="Disordered" evidence="1">
    <location>
        <begin position="251"/>
        <end position="271"/>
    </location>
</feature>
<feature type="compositionally biased region" description="Low complexity" evidence="1">
    <location>
        <begin position="134"/>
        <end position="147"/>
    </location>
</feature>
<organism evidence="4">
    <name type="scientific">Anisakis simplex</name>
    <name type="common">Herring worm</name>
    <dbReference type="NCBI Taxonomy" id="6269"/>
    <lineage>
        <taxon>Eukaryota</taxon>
        <taxon>Metazoa</taxon>
        <taxon>Ecdysozoa</taxon>
        <taxon>Nematoda</taxon>
        <taxon>Chromadorea</taxon>
        <taxon>Rhabditida</taxon>
        <taxon>Spirurina</taxon>
        <taxon>Ascaridomorpha</taxon>
        <taxon>Ascaridoidea</taxon>
        <taxon>Anisakidae</taxon>
        <taxon>Anisakis</taxon>
        <taxon>Anisakis simplex complex</taxon>
    </lineage>
</organism>
<name>A0A0M3KCS9_ANISI</name>
<dbReference type="EMBL" id="UYRR01035140">
    <property type="protein sequence ID" value="VDK63691.1"/>
    <property type="molecule type" value="Genomic_DNA"/>
</dbReference>
<accession>A0A0M3KCS9</accession>
<sequence>MEFECVSDEIRYVLEVFVRRSLGSTSATRTPSTRLASTASSSSETNSLSHRSSLRANQKRSTDLEVSLDDNNAKCCIENYEYFQAVIHDTPPMNPSNPLKNGSSIGDCRVSKPPSSTDEKRMKPTESTTHKQLSKTNHTNSTLSNNHAQTNGYIPNMPRRNGFRGLPNTSYTDQQVNNGLSDGEKLFDSQILPIMVRAERVNQHSNDEKFFNLNRKKAYSNSDETSIGIDNFMKTKDDEQTRSASFLHSIASQCTSSSNEHSSTRHNETDRRNAINSAEGSLHNYENVDVELKLPNELSISTGH</sequence>
<feature type="region of interest" description="Disordered" evidence="1">
    <location>
        <begin position="93"/>
        <end position="157"/>
    </location>
</feature>
<feature type="region of interest" description="Disordered" evidence="1">
    <location>
        <begin position="25"/>
        <end position="65"/>
    </location>
</feature>
<feature type="compositionally biased region" description="Polar residues" evidence="1">
    <location>
        <begin position="251"/>
        <end position="261"/>
    </location>
</feature>
<feature type="compositionally biased region" description="Basic and acidic residues" evidence="1">
    <location>
        <begin position="262"/>
        <end position="271"/>
    </location>
</feature>
<reference evidence="4" key="1">
    <citation type="submission" date="2017-02" db="UniProtKB">
        <authorList>
            <consortium name="WormBaseParasite"/>
        </authorList>
    </citation>
    <scope>IDENTIFICATION</scope>
</reference>
<dbReference type="AlphaFoldDB" id="A0A0M3KCS9"/>
<keyword evidence="3" id="KW-1185">Reference proteome</keyword>
<gene>
    <name evidence="2" type="ORF">ASIM_LOCUS18177</name>
</gene>
<evidence type="ECO:0000256" key="1">
    <source>
        <dbReference type="SAM" id="MobiDB-lite"/>
    </source>
</evidence>
<evidence type="ECO:0000313" key="4">
    <source>
        <dbReference type="WBParaSite" id="ASIM_0001878101-mRNA-1"/>
    </source>
</evidence>
<protein>
    <submittedName>
        <fullName evidence="2 4">Uncharacterized protein</fullName>
    </submittedName>
</protein>
<evidence type="ECO:0000313" key="3">
    <source>
        <dbReference type="Proteomes" id="UP000267096"/>
    </source>
</evidence>
<dbReference type="WBParaSite" id="ASIM_0001878101-mRNA-1">
    <property type="protein sequence ID" value="ASIM_0001878101-mRNA-1"/>
    <property type="gene ID" value="ASIM_0001878101"/>
</dbReference>
<dbReference type="Proteomes" id="UP000267096">
    <property type="component" value="Unassembled WGS sequence"/>
</dbReference>
<feature type="compositionally biased region" description="Low complexity" evidence="1">
    <location>
        <begin position="25"/>
        <end position="51"/>
    </location>
</feature>
<proteinExistence type="predicted"/>